<protein>
    <submittedName>
        <fullName evidence="1">Uncharacterized protein</fullName>
    </submittedName>
</protein>
<organism evidence="1">
    <name type="scientific">Aegilops tauschii</name>
    <name type="common">Tausch's goatgrass</name>
    <name type="synonym">Aegilops squarrosa</name>
    <dbReference type="NCBI Taxonomy" id="37682"/>
    <lineage>
        <taxon>Eukaryota</taxon>
        <taxon>Viridiplantae</taxon>
        <taxon>Streptophyta</taxon>
        <taxon>Embryophyta</taxon>
        <taxon>Tracheophyta</taxon>
        <taxon>Spermatophyta</taxon>
        <taxon>Magnoliopsida</taxon>
        <taxon>Liliopsida</taxon>
        <taxon>Poales</taxon>
        <taxon>Poaceae</taxon>
        <taxon>BOP clade</taxon>
        <taxon>Pooideae</taxon>
        <taxon>Triticodae</taxon>
        <taxon>Triticeae</taxon>
        <taxon>Triticinae</taxon>
        <taxon>Aegilops</taxon>
    </lineage>
</organism>
<reference evidence="1" key="1">
    <citation type="submission" date="2015-06" db="UniProtKB">
        <authorList>
            <consortium name="EnsemblPlants"/>
        </authorList>
    </citation>
    <scope>IDENTIFICATION</scope>
</reference>
<dbReference type="PANTHER" id="PTHR32133:SF335">
    <property type="entry name" value="F-BOX ASSOCIATED DOMAIN-CONTAINING PROTEIN"/>
    <property type="match status" value="1"/>
</dbReference>
<evidence type="ECO:0000313" key="1">
    <source>
        <dbReference type="EnsemblPlants" id="EMT33417"/>
    </source>
</evidence>
<proteinExistence type="predicted"/>
<sequence>MSGEQRCLPRPPPALDCYDCRPGFNAAVLRAAGNEDRLDCRSCPFLVAVALTHGGPADLTSACVYSSETGVWGDVISVATLEEVEARPTALVGKHALLANDRRLHP</sequence>
<name>N1R5A9_AEGTA</name>
<accession>N1R5A9</accession>
<dbReference type="PANTHER" id="PTHR32133">
    <property type="entry name" value="OS07G0120400 PROTEIN"/>
    <property type="match status" value="1"/>
</dbReference>
<dbReference type="AlphaFoldDB" id="N1R5A9"/>
<dbReference type="EnsemblPlants" id="EMT33417">
    <property type="protein sequence ID" value="EMT33417"/>
    <property type="gene ID" value="F775_43223"/>
</dbReference>